<feature type="domain" description="Retrotransposon gag" evidence="2">
    <location>
        <begin position="573"/>
        <end position="659"/>
    </location>
</feature>
<feature type="region of interest" description="Disordered" evidence="1">
    <location>
        <begin position="790"/>
        <end position="810"/>
    </location>
</feature>
<feature type="region of interest" description="Disordered" evidence="1">
    <location>
        <begin position="31"/>
        <end position="108"/>
    </location>
</feature>
<dbReference type="PANTHER" id="PTHR33223:SF8">
    <property type="entry name" value="OS04G0172440 PROTEIN"/>
    <property type="match status" value="1"/>
</dbReference>
<reference evidence="3" key="1">
    <citation type="journal article" date="2004" name="Genome Res.">
        <title>Close split of sorghum and maize genome progenitors.</title>
        <authorList>
            <person name="Swigonova Z."/>
            <person name="Lai J."/>
            <person name="Ma J."/>
            <person name="Ramakrishna W."/>
            <person name="Llaca V."/>
            <person name="Bennetzen J.L."/>
            <person name="Messing J."/>
        </authorList>
    </citation>
    <scope>NUCLEOTIDE SEQUENCE</scope>
</reference>
<feature type="compositionally biased region" description="Basic residues" evidence="1">
    <location>
        <begin position="720"/>
        <end position="730"/>
    </location>
</feature>
<dbReference type="ExpressionAtlas" id="Q8S472">
    <property type="expression patterns" value="baseline"/>
</dbReference>
<feature type="compositionally biased region" description="Basic residues" evidence="1">
    <location>
        <begin position="45"/>
        <end position="57"/>
    </location>
</feature>
<dbReference type="EMBL" id="AF466203">
    <property type="protein sequence ID" value="AAL75973.1"/>
    <property type="molecule type" value="Genomic_DNA"/>
</dbReference>
<sequence length="1082" mass="118947">MGSLQQPLQPGTVLRFGSLEFMSLDGSYGMILLPPPRDSDNGGRRPARRRRNRRHLPRMVEEQHSSSPLPLPRQRRRRRGNQGQAGGRASSAVERIDIPSAPTGGVSGVDLAFETKASAVPPRHANPEQMDDASALAEGLQDVALVPKTTTQSVPDVTMSLLVDQKVLTDSHPTSFRLGLNPPSDLALAGALVEASATPLGFRMRSPWDRLTDVSTYGPSRSEEDDDPSICWDFSGFGNPSAMRDFMTACDYCLSDCSDGSRSFDDEDCGPSRECFHVELGDPSEGNHLGMPEDGDLPRPVPRADIPQELAVVPVPAGGHDPQLEQVRGAQARLDEGAGALESIRRDVGQVWAGQPPAREIRHLPQGFQHRVANDVRVRPPPASSGVGQNLAAAAMLLRAMPEPSTTEGRRIQGELKNLLEGAAARRAESSASRRQGYPSEPHAATSRFMWEASVYTGRTRNTAPAAPGHLGNEHHRRDRRAHLDERVRRGYHPRRGGRYDSGEDRSPSPEPPGPQAFSRAIRRAPFPARFRPPTTITKYSGETGPELWLADYRLACQLGGTDDDNLIIRNLPLFLSDTARAWLEHLPPGQISNWDDLVQAFAGNFQGTYVRPGNSWDLRSCRQQPGESLRDYIRRFSKQRTELPNITDSDVIGAFLAGTTCRDLVSKLGRKTPTRASELMDIATKFASGQEAVEAIFRKDKQPQGRPSEEAPEASTPRGAKKKGKKKSQAKRDAADADLVAAAEYKNPRKPPGGANLFDKMLKESCPYHQGPVKHTLEECVMLRRHFHKARPPAEGGRARDDDKKEDHQAGEFPEVRDCFMIYGGHAANASARHRKQERREVCSVKVAAPVYLDWSDKPITFNQADHPDHVPSPGKYPLVVDPIVGDVRLTKVLMDGGSCLNIIYTETLRLLRVDMSSVRAGDAPFHGIIPGKRVQPLGRLDLPVCFGTPSNFRRETLTFEVVGFRGTYHTVLGRPCYAKFMDVPNYTYLKLKMPGPNGVITVGPTYKHAFECDVECVEYAEALAESEALIADLENLSKEVPDVKRHAGNFEPAETVKAVPLDPSGDTSKQIRIGSGLDPK</sequence>
<feature type="compositionally biased region" description="Basic and acidic residues" evidence="1">
    <location>
        <begin position="498"/>
        <end position="508"/>
    </location>
</feature>
<feature type="compositionally biased region" description="Basic and acidic residues" evidence="1">
    <location>
        <begin position="798"/>
        <end position="810"/>
    </location>
</feature>
<protein>
    <submittedName>
        <fullName evidence="3">Putative gypsy-type retrotransposon RIRE2</fullName>
    </submittedName>
</protein>
<feature type="region of interest" description="Disordered" evidence="1">
    <location>
        <begin position="423"/>
        <end position="445"/>
    </location>
</feature>
<gene>
    <name evidence="3" type="primary">Z092E12.2</name>
</gene>
<organism evidence="3">
    <name type="scientific">Zea mays</name>
    <name type="common">Maize</name>
    <dbReference type="NCBI Taxonomy" id="4577"/>
    <lineage>
        <taxon>Eukaryota</taxon>
        <taxon>Viridiplantae</taxon>
        <taxon>Streptophyta</taxon>
        <taxon>Embryophyta</taxon>
        <taxon>Tracheophyta</taxon>
        <taxon>Spermatophyta</taxon>
        <taxon>Magnoliopsida</taxon>
        <taxon>Liliopsida</taxon>
        <taxon>Poales</taxon>
        <taxon>Poaceae</taxon>
        <taxon>PACMAD clade</taxon>
        <taxon>Panicoideae</taxon>
        <taxon>Andropogonodae</taxon>
        <taxon>Andropogoneae</taxon>
        <taxon>Tripsacinae</taxon>
        <taxon>Zea</taxon>
    </lineage>
</organism>
<accession>Q8S472</accession>
<dbReference type="AlphaFoldDB" id="Q8S472"/>
<reference evidence="3" key="2">
    <citation type="journal article" date="2004" name="Genome Res.">
        <title>Gene loss and movement in the maize genome.</title>
        <authorList>
            <person name="Lai J."/>
            <person name="Ma J."/>
            <person name="Swigonova Z."/>
            <person name="Ramakrishna W."/>
            <person name="Linton E."/>
            <person name="Llaca V."/>
            <person name="Tanyolac B."/>
            <person name="Park Y.J."/>
            <person name="Jeong O.Y."/>
            <person name="Bennetzen J.L."/>
            <person name="Messing J."/>
        </authorList>
    </citation>
    <scope>NUCLEOTIDE SEQUENCE</scope>
</reference>
<feature type="compositionally biased region" description="Basic and acidic residues" evidence="1">
    <location>
        <begin position="472"/>
        <end position="489"/>
    </location>
</feature>
<feature type="region of interest" description="Disordered" evidence="1">
    <location>
        <begin position="699"/>
        <end position="736"/>
    </location>
</feature>
<feature type="region of interest" description="Disordered" evidence="1">
    <location>
        <begin position="461"/>
        <end position="525"/>
    </location>
</feature>
<evidence type="ECO:0000259" key="2">
    <source>
        <dbReference type="Pfam" id="PF03732"/>
    </source>
</evidence>
<dbReference type="PANTHER" id="PTHR33223">
    <property type="entry name" value="CCHC-TYPE DOMAIN-CONTAINING PROTEIN"/>
    <property type="match status" value="1"/>
</dbReference>
<dbReference type="Pfam" id="PF03732">
    <property type="entry name" value="Retrotrans_gag"/>
    <property type="match status" value="1"/>
</dbReference>
<proteinExistence type="predicted"/>
<name>Q8S472_MAIZE</name>
<dbReference type="InterPro" id="IPR005162">
    <property type="entry name" value="Retrotrans_gag_dom"/>
</dbReference>
<reference evidence="3" key="3">
    <citation type="journal article" date="2005" name="Genetics">
        <title>Structure and evolution of the r/b chromosomal regions in rice, maize, and sorghum.</title>
        <authorList>
            <person name="Swigonova Z."/>
            <person name="Bennetzen J.L."/>
            <person name="Messing J."/>
        </authorList>
    </citation>
    <scope>NUCLEOTIDE SEQUENCE</scope>
</reference>
<evidence type="ECO:0000256" key="1">
    <source>
        <dbReference type="SAM" id="MobiDB-lite"/>
    </source>
</evidence>
<evidence type="ECO:0000313" key="3">
    <source>
        <dbReference type="EMBL" id="AAL75973.1"/>
    </source>
</evidence>
<feature type="region of interest" description="Disordered" evidence="1">
    <location>
        <begin position="1059"/>
        <end position="1082"/>
    </location>
</feature>
<feature type="compositionally biased region" description="Basic and acidic residues" evidence="1">
    <location>
        <begin position="699"/>
        <end position="710"/>
    </location>
</feature>